<reference evidence="2 3" key="1">
    <citation type="submission" date="2017-08" db="EMBL/GenBank/DDBJ databases">
        <title>Infants hospitalized years apart are colonized by the same room-sourced microbial strains.</title>
        <authorList>
            <person name="Brooks B."/>
            <person name="Olm M.R."/>
            <person name="Firek B.A."/>
            <person name="Baker R."/>
            <person name="Thomas B.C."/>
            <person name="Morowitz M.J."/>
            <person name="Banfield J.F."/>
        </authorList>
    </citation>
    <scope>NUCLEOTIDE SEQUENCE [LARGE SCALE GENOMIC DNA]</scope>
    <source>
        <strain evidence="2">S2_005_003_R2_42</strain>
    </source>
</reference>
<dbReference type="InterPro" id="IPR051049">
    <property type="entry name" value="Dienelactone_hydrolase-like"/>
</dbReference>
<dbReference type="Gene3D" id="3.40.50.1820">
    <property type="entry name" value="alpha/beta hydrolase"/>
    <property type="match status" value="1"/>
</dbReference>
<dbReference type="InterPro" id="IPR002925">
    <property type="entry name" value="Dienelactn_hydro"/>
</dbReference>
<evidence type="ECO:0000259" key="1">
    <source>
        <dbReference type="Pfam" id="PF01738"/>
    </source>
</evidence>
<dbReference type="PANTHER" id="PTHR46623">
    <property type="entry name" value="CARBOXYMETHYLENEBUTENOLIDASE-RELATED"/>
    <property type="match status" value="1"/>
</dbReference>
<dbReference type="InterPro" id="IPR029058">
    <property type="entry name" value="AB_hydrolase_fold"/>
</dbReference>
<dbReference type="Proteomes" id="UP000249046">
    <property type="component" value="Unassembled WGS sequence"/>
</dbReference>
<protein>
    <submittedName>
        <fullName evidence="2">Carboxymethylenebutenolidase</fullName>
    </submittedName>
</protein>
<accession>A0A2W5K7N0</accession>
<feature type="domain" description="Dienelactone hydrolase" evidence="1">
    <location>
        <begin position="23"/>
        <end position="238"/>
    </location>
</feature>
<proteinExistence type="predicted"/>
<dbReference type="Pfam" id="PF01738">
    <property type="entry name" value="DLH"/>
    <property type="match status" value="1"/>
</dbReference>
<organism evidence="2 3">
    <name type="scientific">Rhodanobacter denitrificans</name>
    <dbReference type="NCBI Taxonomy" id="666685"/>
    <lineage>
        <taxon>Bacteria</taxon>
        <taxon>Pseudomonadati</taxon>
        <taxon>Pseudomonadota</taxon>
        <taxon>Gammaproteobacteria</taxon>
        <taxon>Lysobacterales</taxon>
        <taxon>Rhodanobacteraceae</taxon>
        <taxon>Rhodanobacter</taxon>
    </lineage>
</organism>
<gene>
    <name evidence="2" type="ORF">DI564_11860</name>
</gene>
<dbReference type="SUPFAM" id="SSF53474">
    <property type="entry name" value="alpha/beta-Hydrolases"/>
    <property type="match status" value="1"/>
</dbReference>
<name>A0A2W5K7N0_9GAMM</name>
<dbReference type="AlphaFoldDB" id="A0A2W5K7N0"/>
<comment type="caution">
    <text evidence="2">The sequence shown here is derived from an EMBL/GenBank/DDBJ whole genome shotgun (WGS) entry which is preliminary data.</text>
</comment>
<dbReference type="EMBL" id="QFPO01000010">
    <property type="protein sequence ID" value="PZQ13196.1"/>
    <property type="molecule type" value="Genomic_DNA"/>
</dbReference>
<sequence length="240" mass="26214">MTTTSWRDDPAHCVRIATTDGEFDAYLARPDSAPRPAVVVLHEVFGVNADLRATCDELAAAGYLALCPELFWRQARGVDLSVRSKEDWEQGLAYYRAFDLDVGVRDVAAAVAAARTLPGSTGKVGVMGFCLGGLLTFLTAARTPVDAAVAFHGARTDEFLAEADGVRAPLQMHLADEDEFIPKDAQRRIEEALRGRPGFEVHGYPGCRHAFSRHGGMHYDADAAQLSRSRTLDFLRRHLG</sequence>
<dbReference type="PANTHER" id="PTHR46623:SF6">
    <property type="entry name" value="ALPHA_BETA-HYDROLASES SUPERFAMILY PROTEIN"/>
    <property type="match status" value="1"/>
</dbReference>
<evidence type="ECO:0000313" key="2">
    <source>
        <dbReference type="EMBL" id="PZQ13196.1"/>
    </source>
</evidence>
<evidence type="ECO:0000313" key="3">
    <source>
        <dbReference type="Proteomes" id="UP000249046"/>
    </source>
</evidence>
<dbReference type="GO" id="GO:0016787">
    <property type="term" value="F:hydrolase activity"/>
    <property type="evidence" value="ECO:0007669"/>
    <property type="project" value="InterPro"/>
</dbReference>